<dbReference type="SUPFAM" id="SSF56112">
    <property type="entry name" value="Protein kinase-like (PK-like)"/>
    <property type="match status" value="1"/>
</dbReference>
<proteinExistence type="predicted"/>
<organism evidence="1 2">
    <name type="scientific">Flavobacterium davisii</name>
    <dbReference type="NCBI Taxonomy" id="2906077"/>
    <lineage>
        <taxon>Bacteria</taxon>
        <taxon>Pseudomonadati</taxon>
        <taxon>Bacteroidota</taxon>
        <taxon>Flavobacteriia</taxon>
        <taxon>Flavobacteriales</taxon>
        <taxon>Flavobacteriaceae</taxon>
        <taxon>Flavobacterium</taxon>
    </lineage>
</organism>
<gene>
    <name evidence="1" type="ORF">BWK59_07920</name>
</gene>
<reference evidence="1 2" key="1">
    <citation type="journal article" date="2017" name="Infect. Genet. Evol.">
        <title>Comparative genome analysis of fish pathogen Flavobacterium columnare reveals extensive sequence diversity within the species.</title>
        <authorList>
            <person name="Kayansamruaj P."/>
            <person name="Dong H.T."/>
            <person name="Hirono I."/>
            <person name="Kondo H."/>
            <person name="Senapin S."/>
            <person name="Rodkhum C."/>
        </authorList>
    </citation>
    <scope>NUCLEOTIDE SEQUENCE [LARGE SCALE GENOMIC DNA]</scope>
    <source>
        <strain evidence="1 2">1215</strain>
    </source>
</reference>
<dbReference type="RefSeq" id="WP_088392735.1">
    <property type="nucleotide sequence ID" value="NZ_MTCZ01000066.1"/>
</dbReference>
<comment type="caution">
    <text evidence="1">The sequence shown here is derived from an EMBL/GenBank/DDBJ whole genome shotgun (WGS) entry which is preliminary data.</text>
</comment>
<protein>
    <submittedName>
        <fullName evidence="1">Kdo domain containing protein</fullName>
    </submittedName>
</protein>
<accession>A0A246GI90</accession>
<dbReference type="Proteomes" id="UP000197768">
    <property type="component" value="Unassembled WGS sequence"/>
</dbReference>
<dbReference type="EMBL" id="MTCZ01000066">
    <property type="protein sequence ID" value="OWP83951.1"/>
    <property type="molecule type" value="Genomic_DNA"/>
</dbReference>
<dbReference type="InterPro" id="IPR011009">
    <property type="entry name" value="Kinase-like_dom_sf"/>
</dbReference>
<sequence length="242" mass="28931">MKRKIQDLLLQLKERGTDFTIGTRNQIKIISHEGKVLNVKIFKVPSLFNGVVYKFFRKSKARRSYEYAHLLAQKGIGTPFPVGYFENFSWFTLKDSYYVCEHIKYDYLFRDLLDLSIEETDHVRILKEFTKFTFLLHSEGIEFLDHSPGNTLIKKNDTGGYSFYLVDLNRMKFHANMSFDQRMKNMERITPRQDQLEIISEEYAILYGKTKQEVFEKLVYHTSAFQKKIITKKKFKEKWLKR</sequence>
<evidence type="ECO:0000313" key="2">
    <source>
        <dbReference type="Proteomes" id="UP000197768"/>
    </source>
</evidence>
<name>A0A246GI90_9FLAO</name>
<dbReference type="AlphaFoldDB" id="A0A246GI90"/>
<evidence type="ECO:0000313" key="1">
    <source>
        <dbReference type="EMBL" id="OWP83951.1"/>
    </source>
</evidence>